<dbReference type="NCBIfam" id="TIGR02896">
    <property type="entry name" value="spore_III_AF"/>
    <property type="match status" value="1"/>
</dbReference>
<evidence type="ECO:0000313" key="2">
    <source>
        <dbReference type="EMBL" id="SFJ31313.1"/>
    </source>
</evidence>
<dbReference type="Pfam" id="PF09581">
    <property type="entry name" value="Spore_III_AF"/>
    <property type="match status" value="1"/>
</dbReference>
<dbReference type="AlphaFoldDB" id="A0A1I3QB14"/>
<dbReference type="Proteomes" id="UP000199545">
    <property type="component" value="Unassembled WGS sequence"/>
</dbReference>
<proteinExistence type="predicted"/>
<keyword evidence="1" id="KW-0812">Transmembrane</keyword>
<feature type="transmembrane region" description="Helical" evidence="1">
    <location>
        <begin position="7"/>
        <end position="24"/>
    </location>
</feature>
<sequence>MEWISDWLKQIILLVLIATFFDLILPNHSMDRYVKLVMGLLIIMAILSPIFQLLKNDSNLSHLAVALKKGWDGKEMASLPEIREKTETLKRSQDTMIQQQTEKSMEQIMIQHVQTKFGVEVVRAKVKTDWNQQKAPEIMQIEMITRMKLNNKNAFSKMKPIEPVHVEIKESTTPSKVRENKTLEKQIAEYIMQTWQVMPSKVHVQVEQPV</sequence>
<organism evidence="2 3">
    <name type="scientific">Thermoflavimicrobium dichotomicum</name>
    <dbReference type="NCBI Taxonomy" id="46223"/>
    <lineage>
        <taxon>Bacteria</taxon>
        <taxon>Bacillati</taxon>
        <taxon>Bacillota</taxon>
        <taxon>Bacilli</taxon>
        <taxon>Bacillales</taxon>
        <taxon>Thermoactinomycetaceae</taxon>
        <taxon>Thermoflavimicrobium</taxon>
    </lineage>
</organism>
<evidence type="ECO:0000313" key="3">
    <source>
        <dbReference type="Proteomes" id="UP000199545"/>
    </source>
</evidence>
<protein>
    <submittedName>
        <fullName evidence="2">Stage III sporulation protein AF</fullName>
    </submittedName>
</protein>
<dbReference type="STRING" id="46223.SAMN05421852_10798"/>
<evidence type="ECO:0000256" key="1">
    <source>
        <dbReference type="SAM" id="Phobius"/>
    </source>
</evidence>
<name>A0A1I3QB14_9BACL</name>
<keyword evidence="1" id="KW-0472">Membrane</keyword>
<dbReference type="RefSeq" id="WP_093229691.1">
    <property type="nucleotide sequence ID" value="NZ_FORR01000007.1"/>
</dbReference>
<keyword evidence="1" id="KW-1133">Transmembrane helix</keyword>
<dbReference type="InterPro" id="IPR014245">
    <property type="entry name" value="Spore_III_AF"/>
</dbReference>
<dbReference type="EMBL" id="FORR01000007">
    <property type="protein sequence ID" value="SFJ31313.1"/>
    <property type="molecule type" value="Genomic_DNA"/>
</dbReference>
<gene>
    <name evidence="2" type="ORF">SAMN05421852_10798</name>
</gene>
<feature type="transmembrane region" description="Helical" evidence="1">
    <location>
        <begin position="36"/>
        <end position="54"/>
    </location>
</feature>
<reference evidence="2 3" key="1">
    <citation type="submission" date="2016-10" db="EMBL/GenBank/DDBJ databases">
        <authorList>
            <person name="de Groot N.N."/>
        </authorList>
    </citation>
    <scope>NUCLEOTIDE SEQUENCE [LARGE SCALE GENOMIC DNA]</scope>
    <source>
        <strain evidence="2 3">DSM 44778</strain>
    </source>
</reference>
<dbReference type="OrthoDB" id="2375554at2"/>
<keyword evidence="3" id="KW-1185">Reference proteome</keyword>
<accession>A0A1I3QB14</accession>